<evidence type="ECO:0000313" key="2">
    <source>
        <dbReference type="Proteomes" id="UP000237351"/>
    </source>
</evidence>
<dbReference type="STRING" id="1414854.GQ61_06595"/>
<reference evidence="1 2" key="1">
    <citation type="submission" date="2014-06" db="EMBL/GenBank/DDBJ databases">
        <title>The genome of the endonuclear symbiont Nucleicultrix amoebiphila.</title>
        <authorList>
            <person name="Schulz F."/>
            <person name="Horn M."/>
        </authorList>
    </citation>
    <scope>NUCLEOTIDE SEQUENCE [LARGE SCALE GENOMIC DNA]</scope>
    <source>
        <strain evidence="1 2">FS5</strain>
    </source>
</reference>
<protein>
    <submittedName>
        <fullName evidence="1">Uncharacterized protein</fullName>
    </submittedName>
</protein>
<accession>A0A1W6N5B2</accession>
<dbReference type="RefSeq" id="WP_085784523.1">
    <property type="nucleotide sequence ID" value="NZ_CP008743.1"/>
</dbReference>
<dbReference type="EMBL" id="CP008743">
    <property type="protein sequence ID" value="ARN85012.1"/>
    <property type="molecule type" value="Genomic_DNA"/>
</dbReference>
<sequence length="201" mass="22690">MIDFSNFIKRSFILVFTLGLSLSNSEIVKASSSSSEEGPMPTVTARHERLRDAVTQAYNRARANLTQNTLRSLLGAIANEADYFIDLNAPLDNPHDDPRVAGTKKHAYAKQLFQDLGVFNNVKLEKNYGARGAYPAKLDVTLEDKGTNTIYVYDYKFGEAGFTDNKKGQYRNSLQTYIQTTSGWDKKKRLKVFFFEISPTH</sequence>
<gene>
    <name evidence="1" type="ORF">GQ61_06595</name>
</gene>
<evidence type="ECO:0000313" key="1">
    <source>
        <dbReference type="EMBL" id="ARN85012.1"/>
    </source>
</evidence>
<keyword evidence="2" id="KW-1185">Reference proteome</keyword>
<dbReference type="Proteomes" id="UP000237351">
    <property type="component" value="Chromosome"/>
</dbReference>
<proteinExistence type="predicted"/>
<dbReference type="KEGG" id="naf:GQ61_06595"/>
<dbReference type="AlphaFoldDB" id="A0A1W6N5B2"/>
<name>A0A1W6N5B2_9PROT</name>
<organism evidence="1 2">
    <name type="scientific">Candidatus Nucleicultrix amoebiphila FS5</name>
    <dbReference type="NCBI Taxonomy" id="1414854"/>
    <lineage>
        <taxon>Bacteria</taxon>
        <taxon>Pseudomonadati</taxon>
        <taxon>Pseudomonadota</taxon>
        <taxon>Alphaproteobacteria</taxon>
        <taxon>Holosporales</taxon>
        <taxon>Candidatus Nucleicultricaceae</taxon>
        <taxon>Candidatus Nucleicultrix</taxon>
    </lineage>
</organism>